<name>A0A4S8M593_DENBC</name>
<evidence type="ECO:0000259" key="2">
    <source>
        <dbReference type="Pfam" id="PF07859"/>
    </source>
</evidence>
<gene>
    <name evidence="3" type="ORF">K435DRAFT_857614</name>
</gene>
<reference evidence="3 4" key="1">
    <citation type="journal article" date="2019" name="Nat. Ecol. Evol.">
        <title>Megaphylogeny resolves global patterns of mushroom evolution.</title>
        <authorList>
            <person name="Varga T."/>
            <person name="Krizsan K."/>
            <person name="Foldi C."/>
            <person name="Dima B."/>
            <person name="Sanchez-Garcia M."/>
            <person name="Sanchez-Ramirez S."/>
            <person name="Szollosi G.J."/>
            <person name="Szarkandi J.G."/>
            <person name="Papp V."/>
            <person name="Albert L."/>
            <person name="Andreopoulos W."/>
            <person name="Angelini C."/>
            <person name="Antonin V."/>
            <person name="Barry K.W."/>
            <person name="Bougher N.L."/>
            <person name="Buchanan P."/>
            <person name="Buyck B."/>
            <person name="Bense V."/>
            <person name="Catcheside P."/>
            <person name="Chovatia M."/>
            <person name="Cooper J."/>
            <person name="Damon W."/>
            <person name="Desjardin D."/>
            <person name="Finy P."/>
            <person name="Geml J."/>
            <person name="Haridas S."/>
            <person name="Hughes K."/>
            <person name="Justo A."/>
            <person name="Karasinski D."/>
            <person name="Kautmanova I."/>
            <person name="Kiss B."/>
            <person name="Kocsube S."/>
            <person name="Kotiranta H."/>
            <person name="LaButti K.M."/>
            <person name="Lechner B.E."/>
            <person name="Liimatainen K."/>
            <person name="Lipzen A."/>
            <person name="Lukacs Z."/>
            <person name="Mihaltcheva S."/>
            <person name="Morgado L.N."/>
            <person name="Niskanen T."/>
            <person name="Noordeloos M.E."/>
            <person name="Ohm R.A."/>
            <person name="Ortiz-Santana B."/>
            <person name="Ovrebo C."/>
            <person name="Racz N."/>
            <person name="Riley R."/>
            <person name="Savchenko A."/>
            <person name="Shiryaev A."/>
            <person name="Soop K."/>
            <person name="Spirin V."/>
            <person name="Szebenyi C."/>
            <person name="Tomsovsky M."/>
            <person name="Tulloss R.E."/>
            <person name="Uehling J."/>
            <person name="Grigoriev I.V."/>
            <person name="Vagvolgyi C."/>
            <person name="Papp T."/>
            <person name="Martin F.M."/>
            <person name="Miettinen O."/>
            <person name="Hibbett D.S."/>
            <person name="Nagy L.G."/>
        </authorList>
    </citation>
    <scope>NUCLEOTIDE SEQUENCE [LARGE SCALE GENOMIC DNA]</scope>
    <source>
        <strain evidence="3 4">CBS 962.96</strain>
    </source>
</reference>
<keyword evidence="4" id="KW-1185">Reference proteome</keyword>
<dbReference type="Pfam" id="PF07859">
    <property type="entry name" value="Abhydrolase_3"/>
    <property type="match status" value="1"/>
</dbReference>
<keyword evidence="1" id="KW-0378">Hydrolase</keyword>
<dbReference type="AlphaFoldDB" id="A0A4S8M593"/>
<dbReference type="PANTHER" id="PTHR48081:SF8">
    <property type="entry name" value="ALPHA_BETA HYDROLASE FOLD-3 DOMAIN-CONTAINING PROTEIN-RELATED"/>
    <property type="match status" value="1"/>
</dbReference>
<dbReference type="SUPFAM" id="SSF53474">
    <property type="entry name" value="alpha/beta-Hydrolases"/>
    <property type="match status" value="1"/>
</dbReference>
<protein>
    <recommendedName>
        <fullName evidence="2">Alpha/beta hydrolase fold-3 domain-containing protein</fullName>
    </recommendedName>
</protein>
<dbReference type="Gene3D" id="3.40.50.1820">
    <property type="entry name" value="alpha/beta hydrolase"/>
    <property type="match status" value="1"/>
</dbReference>
<dbReference type="OrthoDB" id="408631at2759"/>
<dbReference type="InterPro" id="IPR013094">
    <property type="entry name" value="AB_hydrolase_3"/>
</dbReference>
<organism evidence="3 4">
    <name type="scientific">Dendrothele bispora (strain CBS 962.96)</name>
    <dbReference type="NCBI Taxonomy" id="1314807"/>
    <lineage>
        <taxon>Eukaryota</taxon>
        <taxon>Fungi</taxon>
        <taxon>Dikarya</taxon>
        <taxon>Basidiomycota</taxon>
        <taxon>Agaricomycotina</taxon>
        <taxon>Agaricomycetes</taxon>
        <taxon>Agaricomycetidae</taxon>
        <taxon>Agaricales</taxon>
        <taxon>Agaricales incertae sedis</taxon>
        <taxon>Dendrothele</taxon>
    </lineage>
</organism>
<dbReference type="InterPro" id="IPR050300">
    <property type="entry name" value="GDXG_lipolytic_enzyme"/>
</dbReference>
<evidence type="ECO:0000313" key="3">
    <source>
        <dbReference type="EMBL" id="THU97392.1"/>
    </source>
</evidence>
<dbReference type="Proteomes" id="UP000297245">
    <property type="component" value="Unassembled WGS sequence"/>
</dbReference>
<dbReference type="GO" id="GO:0016787">
    <property type="term" value="F:hydrolase activity"/>
    <property type="evidence" value="ECO:0007669"/>
    <property type="project" value="UniProtKB-KW"/>
</dbReference>
<evidence type="ECO:0000313" key="4">
    <source>
        <dbReference type="Proteomes" id="UP000297245"/>
    </source>
</evidence>
<accession>A0A4S8M593</accession>
<evidence type="ECO:0000256" key="1">
    <source>
        <dbReference type="ARBA" id="ARBA00022801"/>
    </source>
</evidence>
<feature type="domain" description="Alpha/beta hydrolase fold-3" evidence="2">
    <location>
        <begin position="99"/>
        <end position="315"/>
    </location>
</feature>
<sequence length="343" mass="37330">MTSTTTDATTAKIPKQPLHPSVISKLDPEYVEFHNSTLQYITPPHTLPWDPALRNAPAVPGGTEPLKVGSVKDFEMTHTNFRAFTPEGEVPEKGWPVFIFFHGGGWTFGNIGSEQGFSTNMCVRAKCVTISVNYRLAPEHKYPLAVEDAVESLQWVIKDGKKELNIDTSKIAVGGSSSGGNLAAILALKAAEPTFTPPLPSPLLLQLLIVPVTDNTATDDPGGRWESNKLSPWLSPARMNWFKSNYLPNKEDWTKWDASPLFAPKELMAKTPNAWIGLAEMDILCDEGMEYGKKLKEVGVKEVETVVYKGGPHPIMAMDAAVKLGAKLVTDAAVALAKVFGTS</sequence>
<dbReference type="EMBL" id="ML179156">
    <property type="protein sequence ID" value="THU97392.1"/>
    <property type="molecule type" value="Genomic_DNA"/>
</dbReference>
<dbReference type="InterPro" id="IPR029058">
    <property type="entry name" value="AB_hydrolase_fold"/>
</dbReference>
<proteinExistence type="predicted"/>
<dbReference type="PANTHER" id="PTHR48081">
    <property type="entry name" value="AB HYDROLASE SUPERFAMILY PROTEIN C4A8.06C"/>
    <property type="match status" value="1"/>
</dbReference>